<dbReference type="Proteomes" id="UP000236182">
    <property type="component" value="Unassembled WGS sequence"/>
</dbReference>
<reference evidence="1" key="1">
    <citation type="submission" date="2018-04" db="EMBL/GenBank/DDBJ databases">
        <title>Draft Genome Sequences of Chryseobacterium lactis NCTC11390T isolated from milk, Chryseobacterium oncorhynchi 701B-08T from rainbow trout, and Chryseobacterium viscerum 687B-08T from diseased fish.</title>
        <authorList>
            <person name="Jeong J.-J."/>
            <person name="Lee Y.J."/>
            <person name="Pathiraja D."/>
            <person name="Park B."/>
            <person name="Choi I.-G."/>
            <person name="Kim K.D."/>
        </authorList>
    </citation>
    <scope>NUCLEOTIDE SEQUENCE [LARGE SCALE GENOMIC DNA]</scope>
    <source>
        <strain evidence="1">701B-08</strain>
    </source>
</reference>
<gene>
    <name evidence="1" type="ORF">C1638_021110</name>
</gene>
<protein>
    <submittedName>
        <fullName evidence="1">Uncharacterized protein</fullName>
    </submittedName>
</protein>
<evidence type="ECO:0000313" key="2">
    <source>
        <dbReference type="Proteomes" id="UP000236182"/>
    </source>
</evidence>
<name>A0A316WDX2_9FLAO</name>
<evidence type="ECO:0000313" key="1">
    <source>
        <dbReference type="EMBL" id="PWN59631.1"/>
    </source>
</evidence>
<dbReference type="EMBL" id="PPEI02000010">
    <property type="protein sequence ID" value="PWN59631.1"/>
    <property type="molecule type" value="Genomic_DNA"/>
</dbReference>
<sequence length="208" mass="24032">MSCDNKIVQEKAYTTAIQGDTAVQNNSTSPNPPKPKIQPKKHSFVIFEGDGFFSYEGQKKVITGIFETDVFMNKDEEYKIIDEAQQKAMIDLELKHVDKRYILTFDSYAKASERREILLGINQNNRNADNNHSEEQQPFGNNQEYIIIQPKAYFHRKPNENSRKDTYLLYGAKILVSNETRYFAYTSFTNTDGITSKGWVLKTDIEAY</sequence>
<dbReference type="OrthoDB" id="1254136at2"/>
<comment type="caution">
    <text evidence="1">The sequence shown here is derived from an EMBL/GenBank/DDBJ whole genome shotgun (WGS) entry which is preliminary data.</text>
</comment>
<keyword evidence="2" id="KW-1185">Reference proteome</keyword>
<accession>A0A316WDX2</accession>
<organism evidence="1 2">
    <name type="scientific">Chryseobacterium oncorhynchi</name>
    <dbReference type="NCBI Taxonomy" id="741074"/>
    <lineage>
        <taxon>Bacteria</taxon>
        <taxon>Pseudomonadati</taxon>
        <taxon>Bacteroidota</taxon>
        <taxon>Flavobacteriia</taxon>
        <taxon>Flavobacteriales</taxon>
        <taxon>Weeksellaceae</taxon>
        <taxon>Chryseobacterium group</taxon>
        <taxon>Chryseobacterium</taxon>
    </lineage>
</organism>
<dbReference type="AlphaFoldDB" id="A0A316WDX2"/>
<proteinExistence type="predicted"/>